<comment type="catalytic activity">
    <reaction evidence="8">
        <text>prephenate + NAD(+) = 3-(4-hydroxyphenyl)pyruvate + CO2 + NADH</text>
        <dbReference type="Rhea" id="RHEA:13869"/>
        <dbReference type="ChEBI" id="CHEBI:16526"/>
        <dbReference type="ChEBI" id="CHEBI:29934"/>
        <dbReference type="ChEBI" id="CHEBI:36242"/>
        <dbReference type="ChEBI" id="CHEBI:57540"/>
        <dbReference type="ChEBI" id="CHEBI:57945"/>
        <dbReference type="EC" id="1.3.1.12"/>
    </reaction>
</comment>
<dbReference type="GO" id="GO:0004665">
    <property type="term" value="F:prephenate dehydrogenase (NADP+) activity"/>
    <property type="evidence" value="ECO:0007669"/>
    <property type="project" value="InterPro"/>
</dbReference>
<dbReference type="InterPro" id="IPR008927">
    <property type="entry name" value="6-PGluconate_DH-like_C_sf"/>
</dbReference>
<dbReference type="GO" id="GO:0008977">
    <property type="term" value="F:prephenate dehydrogenase (NAD+) activity"/>
    <property type="evidence" value="ECO:0007669"/>
    <property type="project" value="UniProtKB-EC"/>
</dbReference>
<organism evidence="10 11">
    <name type="scientific">Longimonas halophila</name>
    <dbReference type="NCBI Taxonomy" id="1469170"/>
    <lineage>
        <taxon>Bacteria</taxon>
        <taxon>Pseudomonadati</taxon>
        <taxon>Rhodothermota</taxon>
        <taxon>Rhodothermia</taxon>
        <taxon>Rhodothermales</taxon>
        <taxon>Salisaetaceae</taxon>
        <taxon>Longimonas</taxon>
    </lineage>
</organism>
<dbReference type="Proteomes" id="UP000221024">
    <property type="component" value="Unassembled WGS sequence"/>
</dbReference>
<keyword evidence="7" id="KW-0057">Aromatic amino acid biosynthesis</keyword>
<dbReference type="FunFam" id="3.40.50.720:FF:000208">
    <property type="entry name" value="Prephenate dehydrogenase"/>
    <property type="match status" value="1"/>
</dbReference>
<dbReference type="InterPro" id="IPR036291">
    <property type="entry name" value="NAD(P)-bd_dom_sf"/>
</dbReference>
<dbReference type="SUPFAM" id="SSF48179">
    <property type="entry name" value="6-phosphogluconate dehydrogenase C-terminal domain-like"/>
    <property type="match status" value="1"/>
</dbReference>
<keyword evidence="4" id="KW-0827">Tyrosine biosynthesis</keyword>
<gene>
    <name evidence="10" type="ORF">CRI93_08850</name>
</gene>
<dbReference type="SUPFAM" id="SSF55021">
    <property type="entry name" value="ACT-like"/>
    <property type="match status" value="1"/>
</dbReference>
<dbReference type="PROSITE" id="PS51176">
    <property type="entry name" value="PDH_ADH"/>
    <property type="match status" value="1"/>
</dbReference>
<dbReference type="Pfam" id="PF01842">
    <property type="entry name" value="ACT"/>
    <property type="match status" value="1"/>
</dbReference>
<keyword evidence="7" id="KW-0028">Amino-acid biosynthesis</keyword>
<evidence type="ECO:0000256" key="6">
    <source>
        <dbReference type="ARBA" id="ARBA00023027"/>
    </source>
</evidence>
<name>A0A2H3P0D4_9BACT</name>
<dbReference type="SUPFAM" id="SSF51735">
    <property type="entry name" value="NAD(P)-binding Rossmann-fold domains"/>
    <property type="match status" value="1"/>
</dbReference>
<keyword evidence="6" id="KW-0520">NAD</keyword>
<evidence type="ECO:0000259" key="9">
    <source>
        <dbReference type="PROSITE" id="PS51176"/>
    </source>
</evidence>
<reference evidence="10 11" key="1">
    <citation type="submission" date="2017-10" db="EMBL/GenBank/DDBJ databases">
        <title>Draft genome of Longimonas halophila.</title>
        <authorList>
            <person name="Goh K.M."/>
            <person name="Shamsir M.S."/>
            <person name="Lim S.W."/>
        </authorList>
    </citation>
    <scope>NUCLEOTIDE SEQUENCE [LARGE SCALE GENOMIC DNA]</scope>
    <source>
        <strain evidence="10 11">KCTC 42399</strain>
    </source>
</reference>
<evidence type="ECO:0000256" key="2">
    <source>
        <dbReference type="ARBA" id="ARBA00012068"/>
    </source>
</evidence>
<feature type="domain" description="Prephenate/arogenate dehydrogenase" evidence="9">
    <location>
        <begin position="7"/>
        <end position="291"/>
    </location>
</feature>
<sequence length="365" mass="38387">MTDFPFDRCAVLGTGLIGGSLAAALRQHAPGCTVVGFDRPHVLERAEERGLIDAKAASMGAAVDGADLVILAFPPAKIASAMEPLAPHLTEGAVVTDVASVKQAVVDQAQEVLPEHVTFVGGHPMAGAETAGVDAADPILFENAAYVLTPTDDTPSEALSNMRAVVEVVGATPVVLAPEAHDRIVARVSHLPQLLAVTLVQHAAESNDDALALAAGGFRDLTRIAESPFDLWREIFVGNQGSILDALADFTRRLQRVQRQVAMGDMDALEDDFAAAQDARARLPEEAAGLMRSVHDCTVRVPDEAGALHAISKPLADANVSVRNIELLRVRDGTGGTFRLSFRSREALHTALDVLNAAGFDAQAA</sequence>
<dbReference type="UniPathway" id="UPA00122">
    <property type="reaction ID" value="UER00961"/>
</dbReference>
<evidence type="ECO:0000256" key="1">
    <source>
        <dbReference type="ARBA" id="ARBA00005067"/>
    </source>
</evidence>
<dbReference type="PANTHER" id="PTHR21363">
    <property type="entry name" value="PREPHENATE DEHYDROGENASE"/>
    <property type="match status" value="1"/>
</dbReference>
<dbReference type="InterPro" id="IPR046825">
    <property type="entry name" value="PDH_C"/>
</dbReference>
<dbReference type="GO" id="GO:0006571">
    <property type="term" value="P:tyrosine biosynthetic process"/>
    <property type="evidence" value="ECO:0007669"/>
    <property type="project" value="UniProtKB-UniPathway"/>
</dbReference>
<evidence type="ECO:0000256" key="3">
    <source>
        <dbReference type="ARBA" id="ARBA00016891"/>
    </source>
</evidence>
<proteinExistence type="predicted"/>
<dbReference type="Gene3D" id="1.10.3660.10">
    <property type="entry name" value="6-phosphogluconate dehydrogenase C-terminal like domain"/>
    <property type="match status" value="1"/>
</dbReference>
<comment type="caution">
    <text evidence="10">The sequence shown here is derived from an EMBL/GenBank/DDBJ whole genome shotgun (WGS) entry which is preliminary data.</text>
</comment>
<evidence type="ECO:0000313" key="10">
    <source>
        <dbReference type="EMBL" id="PEN06736.1"/>
    </source>
</evidence>
<dbReference type="PANTHER" id="PTHR21363:SF0">
    <property type="entry name" value="PREPHENATE DEHYDROGENASE [NADP(+)]"/>
    <property type="match status" value="1"/>
</dbReference>
<evidence type="ECO:0000256" key="7">
    <source>
        <dbReference type="ARBA" id="ARBA00023141"/>
    </source>
</evidence>
<dbReference type="Pfam" id="PF20463">
    <property type="entry name" value="PDH_C"/>
    <property type="match status" value="1"/>
</dbReference>
<dbReference type="OrthoDB" id="9802008at2"/>
<dbReference type="InterPro" id="IPR050812">
    <property type="entry name" value="Preph/Arog_dehydrog"/>
</dbReference>
<evidence type="ECO:0000256" key="8">
    <source>
        <dbReference type="ARBA" id="ARBA00049260"/>
    </source>
</evidence>
<dbReference type="Gene3D" id="3.40.50.720">
    <property type="entry name" value="NAD(P)-binding Rossmann-like Domain"/>
    <property type="match status" value="1"/>
</dbReference>
<dbReference type="EMBL" id="PDEP01000007">
    <property type="protein sequence ID" value="PEN06736.1"/>
    <property type="molecule type" value="Genomic_DNA"/>
</dbReference>
<dbReference type="InterPro" id="IPR046826">
    <property type="entry name" value="PDH_N"/>
</dbReference>
<dbReference type="EC" id="1.3.1.12" evidence="2"/>
<evidence type="ECO:0000313" key="11">
    <source>
        <dbReference type="Proteomes" id="UP000221024"/>
    </source>
</evidence>
<dbReference type="GO" id="GO:0070403">
    <property type="term" value="F:NAD+ binding"/>
    <property type="evidence" value="ECO:0007669"/>
    <property type="project" value="InterPro"/>
</dbReference>
<dbReference type="Pfam" id="PF02153">
    <property type="entry name" value="PDH_N"/>
    <property type="match status" value="1"/>
</dbReference>
<accession>A0A2H3P0D4</accession>
<keyword evidence="11" id="KW-1185">Reference proteome</keyword>
<evidence type="ECO:0000256" key="5">
    <source>
        <dbReference type="ARBA" id="ARBA00023002"/>
    </source>
</evidence>
<dbReference type="InterPro" id="IPR003099">
    <property type="entry name" value="Prephen_DH"/>
</dbReference>
<dbReference type="InterPro" id="IPR002912">
    <property type="entry name" value="ACT_dom"/>
</dbReference>
<dbReference type="AlphaFoldDB" id="A0A2H3P0D4"/>
<dbReference type="RefSeq" id="WP_098062262.1">
    <property type="nucleotide sequence ID" value="NZ_PDEP01000007.1"/>
</dbReference>
<protein>
    <recommendedName>
        <fullName evidence="3">Prephenate dehydrogenase</fullName>
        <ecNumber evidence="2">1.3.1.12</ecNumber>
    </recommendedName>
</protein>
<dbReference type="InterPro" id="IPR045865">
    <property type="entry name" value="ACT-like_dom_sf"/>
</dbReference>
<keyword evidence="5" id="KW-0560">Oxidoreductase</keyword>
<evidence type="ECO:0000256" key="4">
    <source>
        <dbReference type="ARBA" id="ARBA00022498"/>
    </source>
</evidence>
<comment type="pathway">
    <text evidence="1">Amino-acid biosynthesis; L-tyrosine biosynthesis; (4-hydroxyphenyl)pyruvate from prephenate (NAD(+) route): step 1/1.</text>
</comment>